<dbReference type="Pfam" id="PF00059">
    <property type="entry name" value="Lectin_C"/>
    <property type="match status" value="1"/>
</dbReference>
<dbReference type="InterPro" id="IPR050111">
    <property type="entry name" value="C-type_lectin/snaclec_domain"/>
</dbReference>
<accession>A0A922CFC4</accession>
<comment type="caution">
    <text evidence="3">The sequence shown here is derived from an EMBL/GenBank/DDBJ whole genome shotgun (WGS) entry which is preliminary data.</text>
</comment>
<dbReference type="SMART" id="SM00034">
    <property type="entry name" value="CLECT"/>
    <property type="match status" value="2"/>
</dbReference>
<evidence type="ECO:0000256" key="1">
    <source>
        <dbReference type="SAM" id="SignalP"/>
    </source>
</evidence>
<dbReference type="CDD" id="cd00037">
    <property type="entry name" value="CLECT"/>
    <property type="match status" value="2"/>
</dbReference>
<keyword evidence="1" id="KW-0732">Signal</keyword>
<reference evidence="3" key="1">
    <citation type="journal article" date="2016" name="Insect Biochem. Mol. Biol.">
        <title>Multifaceted biological insights from a draft genome sequence of the tobacco hornworm moth, Manduca sexta.</title>
        <authorList>
            <person name="Kanost M.R."/>
            <person name="Arrese E.L."/>
            <person name="Cao X."/>
            <person name="Chen Y.R."/>
            <person name="Chellapilla S."/>
            <person name="Goldsmith M.R."/>
            <person name="Grosse-Wilde E."/>
            <person name="Heckel D.G."/>
            <person name="Herndon N."/>
            <person name="Jiang H."/>
            <person name="Papanicolaou A."/>
            <person name="Qu J."/>
            <person name="Soulages J.L."/>
            <person name="Vogel H."/>
            <person name="Walters J."/>
            <person name="Waterhouse R.M."/>
            <person name="Ahn S.J."/>
            <person name="Almeida F.C."/>
            <person name="An C."/>
            <person name="Aqrawi P."/>
            <person name="Bretschneider A."/>
            <person name="Bryant W.B."/>
            <person name="Bucks S."/>
            <person name="Chao H."/>
            <person name="Chevignon G."/>
            <person name="Christen J.M."/>
            <person name="Clarke D.F."/>
            <person name="Dittmer N.T."/>
            <person name="Ferguson L.C.F."/>
            <person name="Garavelou S."/>
            <person name="Gordon K.H.J."/>
            <person name="Gunaratna R.T."/>
            <person name="Han Y."/>
            <person name="Hauser F."/>
            <person name="He Y."/>
            <person name="Heidel-Fischer H."/>
            <person name="Hirsh A."/>
            <person name="Hu Y."/>
            <person name="Jiang H."/>
            <person name="Kalra D."/>
            <person name="Klinner C."/>
            <person name="Konig C."/>
            <person name="Kovar C."/>
            <person name="Kroll A.R."/>
            <person name="Kuwar S.S."/>
            <person name="Lee S.L."/>
            <person name="Lehman R."/>
            <person name="Li K."/>
            <person name="Li Z."/>
            <person name="Liang H."/>
            <person name="Lovelace S."/>
            <person name="Lu Z."/>
            <person name="Mansfield J.H."/>
            <person name="McCulloch K.J."/>
            <person name="Mathew T."/>
            <person name="Morton B."/>
            <person name="Muzny D.M."/>
            <person name="Neunemann D."/>
            <person name="Ongeri F."/>
            <person name="Pauchet Y."/>
            <person name="Pu L.L."/>
            <person name="Pyrousis I."/>
            <person name="Rao X.J."/>
            <person name="Redding A."/>
            <person name="Roesel C."/>
            <person name="Sanchez-Gracia A."/>
            <person name="Schaack S."/>
            <person name="Shukla A."/>
            <person name="Tetreau G."/>
            <person name="Wang Y."/>
            <person name="Xiong G.H."/>
            <person name="Traut W."/>
            <person name="Walsh T.K."/>
            <person name="Worley K.C."/>
            <person name="Wu D."/>
            <person name="Wu W."/>
            <person name="Wu Y.Q."/>
            <person name="Zhang X."/>
            <person name="Zou Z."/>
            <person name="Zucker H."/>
            <person name="Briscoe A.D."/>
            <person name="Burmester T."/>
            <person name="Clem R.J."/>
            <person name="Feyereisen R."/>
            <person name="Grimmelikhuijzen C.J.P."/>
            <person name="Hamodrakas S.J."/>
            <person name="Hansson B.S."/>
            <person name="Huguet E."/>
            <person name="Jermiin L.S."/>
            <person name="Lan Q."/>
            <person name="Lehman H.K."/>
            <person name="Lorenzen M."/>
            <person name="Merzendorfer H."/>
            <person name="Michalopoulos I."/>
            <person name="Morton D.B."/>
            <person name="Muthukrishnan S."/>
            <person name="Oakeshott J.G."/>
            <person name="Palmer W."/>
            <person name="Park Y."/>
            <person name="Passarelli A.L."/>
            <person name="Rozas J."/>
            <person name="Schwartz L.M."/>
            <person name="Smith W."/>
            <person name="Southgate A."/>
            <person name="Vilcinskas A."/>
            <person name="Vogt R."/>
            <person name="Wang P."/>
            <person name="Werren J."/>
            <person name="Yu X.Q."/>
            <person name="Zhou J.J."/>
            <person name="Brown S.J."/>
            <person name="Scherer S.E."/>
            <person name="Richards S."/>
            <person name="Blissard G.W."/>
        </authorList>
    </citation>
    <scope>NUCLEOTIDE SEQUENCE</scope>
</reference>
<feature type="chain" id="PRO_5036698253" description="C-type lectin domain-containing protein" evidence="1">
    <location>
        <begin position="19"/>
        <end position="264"/>
    </location>
</feature>
<evidence type="ECO:0000313" key="3">
    <source>
        <dbReference type="EMBL" id="KAG6444126.1"/>
    </source>
</evidence>
<dbReference type="InterPro" id="IPR001304">
    <property type="entry name" value="C-type_lectin-like"/>
</dbReference>
<dbReference type="AlphaFoldDB" id="A0A922CFC4"/>
<evidence type="ECO:0000313" key="4">
    <source>
        <dbReference type="Proteomes" id="UP000791440"/>
    </source>
</evidence>
<keyword evidence="4" id="KW-1185">Reference proteome</keyword>
<dbReference type="EMBL" id="JH668308">
    <property type="protein sequence ID" value="KAG6444126.1"/>
    <property type="molecule type" value="Genomic_DNA"/>
</dbReference>
<feature type="signal peptide" evidence="1">
    <location>
        <begin position="1"/>
        <end position="18"/>
    </location>
</feature>
<gene>
    <name evidence="3" type="ORF">O3G_MSEX003199</name>
</gene>
<name>A0A922CFC4_MANSE</name>
<feature type="domain" description="C-type lectin" evidence="2">
    <location>
        <begin position="174"/>
        <end position="264"/>
    </location>
</feature>
<dbReference type="Proteomes" id="UP000791440">
    <property type="component" value="Unassembled WGS sequence"/>
</dbReference>
<dbReference type="PROSITE" id="PS50041">
    <property type="entry name" value="C_TYPE_LECTIN_2"/>
    <property type="match status" value="1"/>
</dbReference>
<sequence>MEALLVIVLLIAASIVDGSNEFRPDYEYYASAGGWFKFHKVPAKWYDARLMCDFEGAVLASPINNDVHNVMQSIINKTEHVSPGVYTGVHNTIISQVFNSIEGVPLSALSVRTRDMFSEEYNSGTHCARLLPQEGLVAGSCDDMLPYMCYKKKTAELRMTECGTVDTGYQLSARTGHCYKLHVYALPWSLAYLRCIAEGGQLAIINSAVEANVLKELFAKQPASSIRRRYQVYLGFYDWNEKNVWRTNNGQSLEEAGYSNWGNG</sequence>
<dbReference type="PANTHER" id="PTHR22803">
    <property type="entry name" value="MANNOSE, PHOSPHOLIPASE, LECTIN RECEPTOR RELATED"/>
    <property type="match status" value="1"/>
</dbReference>
<organism evidence="3 4">
    <name type="scientific">Manduca sexta</name>
    <name type="common">Tobacco hawkmoth</name>
    <name type="synonym">Tobacco hornworm</name>
    <dbReference type="NCBI Taxonomy" id="7130"/>
    <lineage>
        <taxon>Eukaryota</taxon>
        <taxon>Metazoa</taxon>
        <taxon>Ecdysozoa</taxon>
        <taxon>Arthropoda</taxon>
        <taxon>Hexapoda</taxon>
        <taxon>Insecta</taxon>
        <taxon>Pterygota</taxon>
        <taxon>Neoptera</taxon>
        <taxon>Endopterygota</taxon>
        <taxon>Lepidoptera</taxon>
        <taxon>Glossata</taxon>
        <taxon>Ditrysia</taxon>
        <taxon>Bombycoidea</taxon>
        <taxon>Sphingidae</taxon>
        <taxon>Sphinginae</taxon>
        <taxon>Sphingini</taxon>
        <taxon>Manduca</taxon>
    </lineage>
</organism>
<proteinExistence type="predicted"/>
<reference evidence="3" key="2">
    <citation type="submission" date="2020-12" db="EMBL/GenBank/DDBJ databases">
        <authorList>
            <person name="Kanost M."/>
        </authorList>
    </citation>
    <scope>NUCLEOTIDE SEQUENCE</scope>
</reference>
<protein>
    <recommendedName>
        <fullName evidence="2">C-type lectin domain-containing protein</fullName>
    </recommendedName>
</protein>
<evidence type="ECO:0000259" key="2">
    <source>
        <dbReference type="PROSITE" id="PS50041"/>
    </source>
</evidence>